<dbReference type="EMBL" id="WIGN01000152">
    <property type="protein sequence ID" value="KAF6806747.1"/>
    <property type="molecule type" value="Genomic_DNA"/>
</dbReference>
<evidence type="ECO:0000313" key="3">
    <source>
        <dbReference type="Proteomes" id="UP000652219"/>
    </source>
</evidence>
<keyword evidence="3" id="KW-1185">Reference proteome</keyword>
<evidence type="ECO:0000313" key="2">
    <source>
        <dbReference type="EMBL" id="KAF6806747.1"/>
    </source>
</evidence>
<organism evidence="2 3">
    <name type="scientific">Colletotrichum sojae</name>
    <dbReference type="NCBI Taxonomy" id="2175907"/>
    <lineage>
        <taxon>Eukaryota</taxon>
        <taxon>Fungi</taxon>
        <taxon>Dikarya</taxon>
        <taxon>Ascomycota</taxon>
        <taxon>Pezizomycotina</taxon>
        <taxon>Sordariomycetes</taxon>
        <taxon>Hypocreomycetidae</taxon>
        <taxon>Glomerellales</taxon>
        <taxon>Glomerellaceae</taxon>
        <taxon>Colletotrichum</taxon>
        <taxon>Colletotrichum orchidearum species complex</taxon>
    </lineage>
</organism>
<gene>
    <name evidence="2" type="ORF">CSOJ01_08650</name>
</gene>
<dbReference type="AlphaFoldDB" id="A0A8H6MRS5"/>
<feature type="compositionally biased region" description="Polar residues" evidence="1">
    <location>
        <begin position="11"/>
        <end position="23"/>
    </location>
</feature>
<sequence>MNRRDIIVSKPQHQPRSQSHGSMSTADWWRLGLGLQPIEHSDGILLARLIQTWQNSDTLGKELYDFDRRSKTATVRAIGYSTGKDGVHSTTSSGCQCTPSERERMLLATFSFPRVPPWELAVPGGDRGSWGLSDHDVESRYWRTTL</sequence>
<proteinExistence type="predicted"/>
<protein>
    <submittedName>
        <fullName evidence="2">Uncharacterized protein</fullName>
    </submittedName>
</protein>
<feature type="region of interest" description="Disordered" evidence="1">
    <location>
        <begin position="1"/>
        <end position="23"/>
    </location>
</feature>
<reference evidence="2 3" key="1">
    <citation type="journal article" date="2020" name="Phytopathology">
        <title>Genome Sequence Resources of Colletotrichum truncatum, C. plurivorum, C. musicola, and C. sojae: Four Species Pathogenic to Soybean (Glycine max).</title>
        <authorList>
            <person name="Rogerio F."/>
            <person name="Boufleur T.R."/>
            <person name="Ciampi-Guillardi M."/>
            <person name="Sukno S.A."/>
            <person name="Thon M.R."/>
            <person name="Massola Junior N.S."/>
            <person name="Baroncelli R."/>
        </authorList>
    </citation>
    <scope>NUCLEOTIDE SEQUENCE [LARGE SCALE GENOMIC DNA]</scope>
    <source>
        <strain evidence="2 3">LFN0009</strain>
    </source>
</reference>
<comment type="caution">
    <text evidence="2">The sequence shown here is derived from an EMBL/GenBank/DDBJ whole genome shotgun (WGS) entry which is preliminary data.</text>
</comment>
<name>A0A8H6MRS5_9PEZI</name>
<evidence type="ECO:0000256" key="1">
    <source>
        <dbReference type="SAM" id="MobiDB-lite"/>
    </source>
</evidence>
<dbReference type="Proteomes" id="UP000652219">
    <property type="component" value="Unassembled WGS sequence"/>
</dbReference>
<accession>A0A8H6MRS5</accession>